<evidence type="ECO:0000256" key="2">
    <source>
        <dbReference type="SAM" id="SignalP"/>
    </source>
</evidence>
<feature type="signal peptide" evidence="2">
    <location>
        <begin position="1"/>
        <end position="22"/>
    </location>
</feature>
<feature type="compositionally biased region" description="Low complexity" evidence="1">
    <location>
        <begin position="48"/>
        <end position="57"/>
    </location>
</feature>
<keyword evidence="2" id="KW-0732">Signal</keyword>
<dbReference type="RefSeq" id="WP_074933890.1">
    <property type="nucleotide sequence ID" value="NZ_FNSV01000005.1"/>
</dbReference>
<dbReference type="InterPro" id="IPR037126">
    <property type="entry name" value="PdaC/RsiV-like_sf"/>
</dbReference>
<feature type="domain" description="DUF3298" evidence="3">
    <location>
        <begin position="199"/>
        <end position="244"/>
    </location>
</feature>
<feature type="region of interest" description="Disordered" evidence="1">
    <location>
        <begin position="24"/>
        <end position="59"/>
    </location>
</feature>
<dbReference type="Proteomes" id="UP000183561">
    <property type="component" value="Unassembled WGS sequence"/>
</dbReference>
<reference evidence="5" key="1">
    <citation type="submission" date="2016-10" db="EMBL/GenBank/DDBJ databases">
        <authorList>
            <person name="Varghese N."/>
            <person name="Submissions S."/>
        </authorList>
    </citation>
    <scope>NUCLEOTIDE SEQUENCE [LARGE SCALE GENOMIC DNA]</scope>
    <source>
        <strain evidence="5">DSM 44498</strain>
    </source>
</reference>
<dbReference type="InterPro" id="IPR021729">
    <property type="entry name" value="DUF3298"/>
</dbReference>
<evidence type="ECO:0000256" key="1">
    <source>
        <dbReference type="SAM" id="MobiDB-lite"/>
    </source>
</evidence>
<dbReference type="Gene3D" id="3.90.640.20">
    <property type="entry name" value="Heat-shock cognate protein, ATPase"/>
    <property type="match status" value="1"/>
</dbReference>
<gene>
    <name evidence="4" type="ORF">SAMN04490239_6881</name>
</gene>
<keyword evidence="5" id="KW-1185">Reference proteome</keyword>
<dbReference type="OrthoDB" id="4371734at2"/>
<organism evidence="4 5">
    <name type="scientific">Rhodococcus koreensis</name>
    <dbReference type="NCBI Taxonomy" id="99653"/>
    <lineage>
        <taxon>Bacteria</taxon>
        <taxon>Bacillati</taxon>
        <taxon>Actinomycetota</taxon>
        <taxon>Actinomycetes</taxon>
        <taxon>Mycobacteriales</taxon>
        <taxon>Nocardiaceae</taxon>
        <taxon>Rhodococcus</taxon>
    </lineage>
</organism>
<evidence type="ECO:0000313" key="4">
    <source>
        <dbReference type="EMBL" id="SED11714.1"/>
    </source>
</evidence>
<dbReference type="EMBL" id="FNSV01000005">
    <property type="protein sequence ID" value="SED11714.1"/>
    <property type="molecule type" value="Genomic_DNA"/>
</dbReference>
<feature type="compositionally biased region" description="Polar residues" evidence="1">
    <location>
        <begin position="27"/>
        <end position="39"/>
    </location>
</feature>
<protein>
    <recommendedName>
        <fullName evidence="3">DUF3298 domain-containing protein</fullName>
    </recommendedName>
</protein>
<dbReference type="AlphaFoldDB" id="A0A1H4Y408"/>
<evidence type="ECO:0000313" key="5">
    <source>
        <dbReference type="Proteomes" id="UP000183561"/>
    </source>
</evidence>
<dbReference type="Pfam" id="PF11738">
    <property type="entry name" value="DUF3298"/>
    <property type="match status" value="1"/>
</dbReference>
<sequence>MRGFRRSILVSLLGGAVLLAPAACSDPSGTAVSEPSTVSDAGPSMTDPATGPATPAGVPYTESELQVTGSTGRVRYDVLIPQIEGGDPAVTAEFNESMRAALQDQIDGWDTDAFTLSSQEHSVAHIGEHVISGLLVTSWNADPPGAHPTPIVATVVVNADTAAPITLGDLFPDLPAGLQALSDSSARLLPETVAGPDFERSGIEPTEANFANWLATPAGMEIHFNDYQVGPHAIGLVTVTVPWEDLADVIDPELAPVVSS</sequence>
<accession>A0A1H4Y408</accession>
<feature type="chain" id="PRO_5039056741" description="DUF3298 domain-containing protein" evidence="2">
    <location>
        <begin position="23"/>
        <end position="260"/>
    </location>
</feature>
<evidence type="ECO:0000259" key="3">
    <source>
        <dbReference type="Pfam" id="PF11738"/>
    </source>
</evidence>
<proteinExistence type="predicted"/>
<name>A0A1H4Y408_9NOCA</name>